<sequence>MKRMLTLFFLVAVGLCSVTVKAHEIRPAYLQIEQQSETTYNVLWKVPTSGDLVLKIYPEFEDGFQLQESGLSKPVSGAMIHQYSLNGNRSLQGSRIKIQNLKKTMVDVLVTIKYLNGEKTTLMLKPDKPETLLSGKTSKWQVVQSYTVLGVEHIWFGIDHLLFVLALIIITTGFKKIVKTITAFTLAHSITLSLAVLGYANLPGPPVEAVIALSIVFLASEMIKLHQGKPSLTAQKPWLVAFSFGLLHGFGFAGALTDVGLPQSEIPLALAFFNIGVELGQIVFVIAVSAVLSLLAFKKDWPVVAKKVPAYAIGSIAAFWTIERVVGFFYN</sequence>
<evidence type="ECO:0000256" key="2">
    <source>
        <dbReference type="SAM" id="SignalP"/>
    </source>
</evidence>
<dbReference type="Proteomes" id="UP001368318">
    <property type="component" value="Chromosome"/>
</dbReference>
<organism evidence="4">
    <name type="scientific">Mangrovimonas cancribranchiae</name>
    <dbReference type="NCBI Taxonomy" id="3080055"/>
    <lineage>
        <taxon>Bacteria</taxon>
        <taxon>Pseudomonadati</taxon>
        <taxon>Bacteroidota</taxon>
        <taxon>Flavobacteriia</taxon>
        <taxon>Flavobacteriales</taxon>
        <taxon>Flavobacteriaceae</taxon>
        <taxon>Mangrovimonas</taxon>
    </lineage>
</organism>
<dbReference type="RefSeq" id="WP_338733550.1">
    <property type="nucleotide sequence ID" value="NZ_CP136924.1"/>
</dbReference>
<feature type="signal peptide" evidence="2">
    <location>
        <begin position="1"/>
        <end position="22"/>
    </location>
</feature>
<dbReference type="InterPro" id="IPR032809">
    <property type="entry name" value="Put_HupE_UreJ"/>
</dbReference>
<dbReference type="KEGG" id="mcaa:R3L15_04775"/>
<dbReference type="EMBL" id="CP136925">
    <property type="protein sequence ID" value="WXA14190.1"/>
    <property type="molecule type" value="Genomic_DNA"/>
</dbReference>
<dbReference type="AlphaFoldDB" id="A0AAU6P9N4"/>
<keyword evidence="1" id="KW-0472">Membrane</keyword>
<keyword evidence="5" id="KW-1185">Reference proteome</keyword>
<evidence type="ECO:0000313" key="4">
    <source>
        <dbReference type="EMBL" id="WXA14190.1"/>
    </source>
</evidence>
<gene>
    <name evidence="4" type="ORF">R3L15_04775</name>
    <name evidence="3" type="ORF">R3L16_02625</name>
</gene>
<keyword evidence="2" id="KW-0732">Signal</keyword>
<accession>A0AAU6P9N4</accession>
<evidence type="ECO:0000256" key="1">
    <source>
        <dbReference type="SAM" id="Phobius"/>
    </source>
</evidence>
<feature type="transmembrane region" description="Helical" evidence="1">
    <location>
        <begin position="206"/>
        <end position="225"/>
    </location>
</feature>
<keyword evidence="1" id="KW-0812">Transmembrane</keyword>
<evidence type="ECO:0000313" key="3">
    <source>
        <dbReference type="EMBL" id="WXA03388.1"/>
    </source>
</evidence>
<feature type="transmembrane region" description="Helical" evidence="1">
    <location>
        <begin position="154"/>
        <end position="174"/>
    </location>
</feature>
<dbReference type="Pfam" id="PF13795">
    <property type="entry name" value="HupE_UreJ_2"/>
    <property type="match status" value="1"/>
</dbReference>
<dbReference type="EMBL" id="CP136924">
    <property type="protein sequence ID" value="WXA03388.1"/>
    <property type="molecule type" value="Genomic_DNA"/>
</dbReference>
<feature type="transmembrane region" description="Helical" evidence="1">
    <location>
        <begin position="181"/>
        <end position="200"/>
    </location>
</feature>
<protein>
    <submittedName>
        <fullName evidence="4">HupE/UreJ family protein</fullName>
    </submittedName>
</protein>
<name>A0AAU6P9N4_9FLAO</name>
<proteinExistence type="predicted"/>
<feature type="chain" id="PRO_5044713020" evidence="2">
    <location>
        <begin position="23"/>
        <end position="331"/>
    </location>
</feature>
<reference evidence="4 5" key="1">
    <citation type="submission" date="2023-10" db="EMBL/GenBank/DDBJ databases">
        <title>Culture-based analysis of two novel bacteria associated with mangrove crab gills.</title>
        <authorList>
            <person name="Yang X."/>
            <person name="Garuglieri E."/>
            <person name="Van Goethem M.W."/>
            <person name="Fusi M."/>
            <person name="Marasco R."/>
            <person name="Daffonchio D.G."/>
        </authorList>
    </citation>
    <scope>NUCLEOTIDE SEQUENCE</scope>
    <source>
        <strain evidence="4">UG2-1</strain>
        <strain evidence="3">UG2-2</strain>
        <strain evidence="5">UG2_2</strain>
    </source>
</reference>
<feature type="transmembrane region" description="Helical" evidence="1">
    <location>
        <begin position="237"/>
        <end position="256"/>
    </location>
</feature>
<evidence type="ECO:0000313" key="5">
    <source>
        <dbReference type="Proteomes" id="UP001368318"/>
    </source>
</evidence>
<feature type="transmembrane region" description="Helical" evidence="1">
    <location>
        <begin position="268"/>
        <end position="296"/>
    </location>
</feature>
<keyword evidence="1" id="KW-1133">Transmembrane helix</keyword>